<accession>A0ABR3LWU6</accession>
<name>A0ABR3LWU6_9TELE</name>
<evidence type="ECO:0000313" key="4">
    <source>
        <dbReference type="Proteomes" id="UP001558613"/>
    </source>
</evidence>
<keyword evidence="4" id="KW-1185">Reference proteome</keyword>
<feature type="compositionally biased region" description="Acidic residues" evidence="1">
    <location>
        <begin position="166"/>
        <end position="178"/>
    </location>
</feature>
<evidence type="ECO:0000256" key="2">
    <source>
        <dbReference type="SAM" id="Phobius"/>
    </source>
</evidence>
<evidence type="ECO:0000313" key="3">
    <source>
        <dbReference type="EMBL" id="KAL1256546.1"/>
    </source>
</evidence>
<evidence type="ECO:0008006" key="5">
    <source>
        <dbReference type="Google" id="ProtNLM"/>
    </source>
</evidence>
<organism evidence="3 4">
    <name type="scientific">Cirrhinus molitorella</name>
    <name type="common">mud carp</name>
    <dbReference type="NCBI Taxonomy" id="172907"/>
    <lineage>
        <taxon>Eukaryota</taxon>
        <taxon>Metazoa</taxon>
        <taxon>Chordata</taxon>
        <taxon>Craniata</taxon>
        <taxon>Vertebrata</taxon>
        <taxon>Euteleostomi</taxon>
        <taxon>Actinopterygii</taxon>
        <taxon>Neopterygii</taxon>
        <taxon>Teleostei</taxon>
        <taxon>Ostariophysi</taxon>
        <taxon>Cypriniformes</taxon>
        <taxon>Cyprinidae</taxon>
        <taxon>Labeoninae</taxon>
        <taxon>Labeonini</taxon>
        <taxon>Cirrhinus</taxon>
    </lineage>
</organism>
<protein>
    <recommendedName>
        <fullName evidence="5">Transmembrane protein</fullName>
    </recommendedName>
</protein>
<sequence length="256" mass="28970">MAARAQREAQRLSSFCSFAVFFLLLSGLFVQNSCALTSYTRQELLDISLHTSDDFISNLRLAPEIARTTEAVHPTRPGGSARRRRRDRKQRRGKRGGLRAKLKLTPHRLSLPSIFLANADLADELKKGLSLSRSSVRDESELLEDDVVSLTSSDPGASALLGSTQEEQEMSEGEEAEAEPSQSSCPAYEELLEVMDRATLQTHTYLSTYLLLQSPASISQYLLLAWIPLKLRWRQREHDPRVMVVDRDPWMIRPWD</sequence>
<comment type="caution">
    <text evidence="3">The sequence shown here is derived from an EMBL/GenBank/DDBJ whole genome shotgun (WGS) entry which is preliminary data.</text>
</comment>
<feature type="region of interest" description="Disordered" evidence="1">
    <location>
        <begin position="68"/>
        <end position="99"/>
    </location>
</feature>
<feature type="region of interest" description="Disordered" evidence="1">
    <location>
        <begin position="150"/>
        <end position="183"/>
    </location>
</feature>
<evidence type="ECO:0000256" key="1">
    <source>
        <dbReference type="SAM" id="MobiDB-lite"/>
    </source>
</evidence>
<keyword evidence="2" id="KW-0472">Membrane</keyword>
<keyword evidence="2" id="KW-1133">Transmembrane helix</keyword>
<dbReference type="Proteomes" id="UP001558613">
    <property type="component" value="Unassembled WGS sequence"/>
</dbReference>
<proteinExistence type="predicted"/>
<keyword evidence="2" id="KW-0812">Transmembrane</keyword>
<dbReference type="EMBL" id="JAYMGO010000018">
    <property type="protein sequence ID" value="KAL1256546.1"/>
    <property type="molecule type" value="Genomic_DNA"/>
</dbReference>
<feature type="transmembrane region" description="Helical" evidence="2">
    <location>
        <begin position="12"/>
        <end position="30"/>
    </location>
</feature>
<reference evidence="3 4" key="1">
    <citation type="submission" date="2023-09" db="EMBL/GenBank/DDBJ databases">
        <authorList>
            <person name="Wang M."/>
        </authorList>
    </citation>
    <scope>NUCLEOTIDE SEQUENCE [LARGE SCALE GENOMIC DNA]</scope>
    <source>
        <strain evidence="3">GT-2023</strain>
        <tissue evidence="3">Liver</tissue>
    </source>
</reference>
<gene>
    <name evidence="3" type="ORF">QQF64_012091</name>
</gene>
<feature type="compositionally biased region" description="Basic residues" evidence="1">
    <location>
        <begin position="81"/>
        <end position="99"/>
    </location>
</feature>